<organism evidence="1">
    <name type="scientific">Hexamita inflata</name>
    <dbReference type="NCBI Taxonomy" id="28002"/>
    <lineage>
        <taxon>Eukaryota</taxon>
        <taxon>Metamonada</taxon>
        <taxon>Diplomonadida</taxon>
        <taxon>Hexamitidae</taxon>
        <taxon>Hexamitinae</taxon>
        <taxon>Hexamita</taxon>
    </lineage>
</organism>
<reference evidence="2 4" key="2">
    <citation type="submission" date="2024-07" db="EMBL/GenBank/DDBJ databases">
        <authorList>
            <person name="Akdeniz Z."/>
        </authorList>
    </citation>
    <scope>NUCLEOTIDE SEQUENCE [LARGE SCALE GENOMIC DNA]</scope>
</reference>
<sequence>MSRRQINAICSQVMNVHPQQHKQHKCQENTRLQQFVQYILEEFSFNEQMMKYLIDLIIIIQHSFKLLPFQVFAVALSITLKMSSDDVKVKDLNEKLNISNEEMMSLELQVIYKVGDFLCCVADHRSFIEHEEVPRLRKNAKSIKLDQ</sequence>
<gene>
    <name evidence="2" type="ORF">HINF_LOCUS11404</name>
    <name evidence="3" type="ORF">HINF_LOCUS18639</name>
    <name evidence="1" type="ORF">HINF_LOCUS25911</name>
</gene>
<keyword evidence="4" id="KW-1185">Reference proteome</keyword>
<proteinExistence type="predicted"/>
<reference evidence="1" key="1">
    <citation type="submission" date="2023-06" db="EMBL/GenBank/DDBJ databases">
        <authorList>
            <person name="Kurt Z."/>
        </authorList>
    </citation>
    <scope>NUCLEOTIDE SEQUENCE</scope>
</reference>
<protein>
    <submittedName>
        <fullName evidence="2">Hypothetical_protein</fullName>
    </submittedName>
</protein>
<dbReference type="EMBL" id="CATOUU010000654">
    <property type="protein sequence ID" value="CAI9938266.1"/>
    <property type="molecule type" value="Genomic_DNA"/>
</dbReference>
<comment type="caution">
    <text evidence="1">The sequence shown here is derived from an EMBL/GenBank/DDBJ whole genome shotgun (WGS) entry which is preliminary data.</text>
</comment>
<accession>A0AA86PFY9</accession>
<name>A0AA86PFY9_9EUKA</name>
<evidence type="ECO:0000313" key="2">
    <source>
        <dbReference type="EMBL" id="CAL5990561.1"/>
    </source>
</evidence>
<dbReference type="Proteomes" id="UP001642409">
    <property type="component" value="Unassembled WGS sequence"/>
</dbReference>
<evidence type="ECO:0000313" key="4">
    <source>
        <dbReference type="Proteomes" id="UP001642409"/>
    </source>
</evidence>
<evidence type="ECO:0000313" key="1">
    <source>
        <dbReference type="EMBL" id="CAI9938266.1"/>
    </source>
</evidence>
<dbReference type="EMBL" id="CAXDID020000025">
    <property type="protein sequence ID" value="CAL5990561.1"/>
    <property type="molecule type" value="Genomic_DNA"/>
</dbReference>
<dbReference type="EMBL" id="CAXDID020000048">
    <property type="protein sequence ID" value="CAL6003932.1"/>
    <property type="molecule type" value="Genomic_DNA"/>
</dbReference>
<dbReference type="AlphaFoldDB" id="A0AA86PFY9"/>
<evidence type="ECO:0000313" key="3">
    <source>
        <dbReference type="EMBL" id="CAL6003932.1"/>
    </source>
</evidence>